<dbReference type="Proteomes" id="UP000460272">
    <property type="component" value="Unassembled WGS sequence"/>
</dbReference>
<name>A0A6P2C0H1_9ACTN</name>
<keyword evidence="7 10" id="KW-1208">Phospholipid metabolism</keyword>
<dbReference type="GO" id="GO:0005737">
    <property type="term" value="C:cytoplasm"/>
    <property type="evidence" value="ECO:0007669"/>
    <property type="project" value="UniProtKB-SubCell"/>
</dbReference>
<comment type="function">
    <text evidence="10">Catalyzes the reversible formation of acyl-phosphate (acyl-PO(4)) from acyl-[acyl-carrier-protein] (acyl-ACP). This enzyme utilizes acyl-ACP as fatty acyl donor, but not acyl-CoA.</text>
</comment>
<keyword evidence="3 10" id="KW-0444">Lipid biosynthesis</keyword>
<dbReference type="PIRSF" id="PIRSF002465">
    <property type="entry name" value="Phsphlp_syn_PlsX"/>
    <property type="match status" value="1"/>
</dbReference>
<evidence type="ECO:0000256" key="7">
    <source>
        <dbReference type="ARBA" id="ARBA00023264"/>
    </source>
</evidence>
<keyword evidence="5 10" id="KW-0443">Lipid metabolism</keyword>
<dbReference type="EC" id="2.3.1.274" evidence="8 10"/>
<dbReference type="GO" id="GO:0008654">
    <property type="term" value="P:phospholipid biosynthetic process"/>
    <property type="evidence" value="ECO:0007669"/>
    <property type="project" value="UniProtKB-KW"/>
</dbReference>
<dbReference type="OrthoDB" id="9806408at2"/>
<accession>A0A6P2C0H1</accession>
<comment type="similarity">
    <text evidence="10">Belongs to the PlsX family.</text>
</comment>
<evidence type="ECO:0000256" key="3">
    <source>
        <dbReference type="ARBA" id="ARBA00022516"/>
    </source>
</evidence>
<dbReference type="GO" id="GO:0006633">
    <property type="term" value="P:fatty acid biosynthetic process"/>
    <property type="evidence" value="ECO:0007669"/>
    <property type="project" value="UniProtKB-UniRule"/>
</dbReference>
<dbReference type="AlphaFoldDB" id="A0A6P2C0H1"/>
<dbReference type="GO" id="GO:0043811">
    <property type="term" value="F:phosphate:acyl-[acyl carrier protein] acyltransferase activity"/>
    <property type="evidence" value="ECO:0007669"/>
    <property type="project" value="UniProtKB-UniRule"/>
</dbReference>
<keyword evidence="2 10" id="KW-0963">Cytoplasm</keyword>
<dbReference type="EMBL" id="RPFW01000003">
    <property type="protein sequence ID" value="TVZ04630.1"/>
    <property type="molecule type" value="Genomic_DNA"/>
</dbReference>
<evidence type="ECO:0000313" key="12">
    <source>
        <dbReference type="Proteomes" id="UP000460272"/>
    </source>
</evidence>
<evidence type="ECO:0000256" key="2">
    <source>
        <dbReference type="ARBA" id="ARBA00022490"/>
    </source>
</evidence>
<sequence length="338" mass="34837">MGGDYAPDEIVAGALAAQREHGLTTLLTGPPARLRPVIARLGASSDLRVVPAEDSVGMGEGALAGFRRPRSSIAVACQLVRRGQASAVVSAGSTGAIVASARHRVLPLPGVPRPGLAVLLPTYPKPTVLIDAGATADPKPEMLVQFGHLGVAYAQIALGIPKPKVGLLTIGAEPGKGNALTRRAHELLTAEPQGGAQPLYFAGNIEGGDLMAGAVDVIVTDGFTGNVALKTLEGAIRFAAGELRTALTSTRAARLGAALQRRGLRELSHRLEPESYGGAALLGLGGTVVIAHGASTARAVTSACALAATLSRGEITEKIRERIGVSEQRRAHFLRRER</sequence>
<dbReference type="Pfam" id="PF02504">
    <property type="entry name" value="FA_synthesis"/>
    <property type="match status" value="1"/>
</dbReference>
<evidence type="ECO:0000256" key="10">
    <source>
        <dbReference type="HAMAP-Rule" id="MF_00019"/>
    </source>
</evidence>
<keyword evidence="12" id="KW-1185">Reference proteome</keyword>
<dbReference type="SUPFAM" id="SSF53659">
    <property type="entry name" value="Isocitrate/Isopropylmalate dehydrogenase-like"/>
    <property type="match status" value="1"/>
</dbReference>
<dbReference type="UniPathway" id="UPA00085"/>
<evidence type="ECO:0000313" key="11">
    <source>
        <dbReference type="EMBL" id="TVZ04630.1"/>
    </source>
</evidence>
<dbReference type="NCBIfam" id="TIGR00182">
    <property type="entry name" value="plsX"/>
    <property type="match status" value="1"/>
</dbReference>
<gene>
    <name evidence="10 11" type="primary">plsX</name>
    <name evidence="11" type="ORF">EAS64_15245</name>
</gene>
<keyword evidence="4 10" id="KW-0808">Transferase</keyword>
<organism evidence="11 12">
    <name type="scientific">Trebonia kvetii</name>
    <dbReference type="NCBI Taxonomy" id="2480626"/>
    <lineage>
        <taxon>Bacteria</taxon>
        <taxon>Bacillati</taxon>
        <taxon>Actinomycetota</taxon>
        <taxon>Actinomycetes</taxon>
        <taxon>Streptosporangiales</taxon>
        <taxon>Treboniaceae</taxon>
        <taxon>Trebonia</taxon>
    </lineage>
</organism>
<comment type="subunit">
    <text evidence="9 10">Homodimer. Probably interacts with PlsY.</text>
</comment>
<dbReference type="PANTHER" id="PTHR30100:SF1">
    <property type="entry name" value="PHOSPHATE ACYLTRANSFERASE"/>
    <property type="match status" value="1"/>
</dbReference>
<dbReference type="InterPro" id="IPR012281">
    <property type="entry name" value="Phospholipid_synth_PlsX-like"/>
</dbReference>
<protein>
    <recommendedName>
        <fullName evidence="8 10">Phosphate acyltransferase</fullName>
        <ecNumber evidence="8 10">2.3.1.274</ecNumber>
    </recommendedName>
    <alternativeName>
        <fullName evidence="10">Acyl-ACP phosphotransacylase</fullName>
    </alternativeName>
    <alternativeName>
        <fullName evidence="10">Acyl-[acyl-carrier-protein]--phosphate acyltransferase</fullName>
    </alternativeName>
    <alternativeName>
        <fullName evidence="10">Phosphate-acyl-ACP acyltransferase</fullName>
    </alternativeName>
</protein>
<proteinExistence type="inferred from homology"/>
<evidence type="ECO:0000256" key="5">
    <source>
        <dbReference type="ARBA" id="ARBA00023098"/>
    </source>
</evidence>
<dbReference type="PANTHER" id="PTHR30100">
    <property type="entry name" value="FATTY ACID/PHOSPHOLIPID SYNTHESIS PROTEIN PLSX"/>
    <property type="match status" value="1"/>
</dbReference>
<comment type="caution">
    <text evidence="11">The sequence shown here is derived from an EMBL/GenBank/DDBJ whole genome shotgun (WGS) entry which is preliminary data.</text>
</comment>
<comment type="subcellular location">
    <subcellularLocation>
        <location evidence="10">Cytoplasm</location>
    </subcellularLocation>
    <text evidence="10">Associated with the membrane possibly through PlsY.</text>
</comment>
<evidence type="ECO:0000256" key="6">
    <source>
        <dbReference type="ARBA" id="ARBA00023209"/>
    </source>
</evidence>
<evidence type="ECO:0000256" key="9">
    <source>
        <dbReference type="ARBA" id="ARBA00046608"/>
    </source>
</evidence>
<keyword evidence="11" id="KW-0012">Acyltransferase</keyword>
<evidence type="ECO:0000256" key="4">
    <source>
        <dbReference type="ARBA" id="ARBA00022679"/>
    </source>
</evidence>
<comment type="catalytic activity">
    <reaction evidence="1 10">
        <text>a fatty acyl-[ACP] + phosphate = an acyl phosphate + holo-[ACP]</text>
        <dbReference type="Rhea" id="RHEA:42292"/>
        <dbReference type="Rhea" id="RHEA-COMP:9685"/>
        <dbReference type="Rhea" id="RHEA-COMP:14125"/>
        <dbReference type="ChEBI" id="CHEBI:43474"/>
        <dbReference type="ChEBI" id="CHEBI:59918"/>
        <dbReference type="ChEBI" id="CHEBI:64479"/>
        <dbReference type="ChEBI" id="CHEBI:138651"/>
        <dbReference type="EC" id="2.3.1.274"/>
    </reaction>
</comment>
<dbReference type="InterPro" id="IPR003664">
    <property type="entry name" value="FA_synthesis"/>
</dbReference>
<comment type="pathway">
    <text evidence="10">Lipid metabolism; phospholipid metabolism.</text>
</comment>
<keyword evidence="6 10" id="KW-0594">Phospholipid biosynthesis</keyword>
<evidence type="ECO:0000256" key="8">
    <source>
        <dbReference type="ARBA" id="ARBA00024069"/>
    </source>
</evidence>
<dbReference type="HAMAP" id="MF_00019">
    <property type="entry name" value="PlsX"/>
    <property type="match status" value="1"/>
</dbReference>
<dbReference type="Gene3D" id="3.40.718.10">
    <property type="entry name" value="Isopropylmalate Dehydrogenase"/>
    <property type="match status" value="1"/>
</dbReference>
<reference evidence="11 12" key="1">
    <citation type="submission" date="2018-11" db="EMBL/GenBank/DDBJ databases">
        <title>Trebonia kvetii gen.nov., sp.nov., a novel acidophilic actinobacterium, and proposal of the new actinobacterial family Treboniaceae fam. nov.</title>
        <authorList>
            <person name="Rapoport D."/>
            <person name="Sagova-Mareckova M."/>
            <person name="Sedlacek I."/>
            <person name="Provaznik J."/>
            <person name="Kralova S."/>
            <person name="Pavlinic D."/>
            <person name="Benes V."/>
            <person name="Kopecky J."/>
        </authorList>
    </citation>
    <scope>NUCLEOTIDE SEQUENCE [LARGE SCALE GENOMIC DNA]</scope>
    <source>
        <strain evidence="11 12">15Tr583</strain>
    </source>
</reference>
<evidence type="ECO:0000256" key="1">
    <source>
        <dbReference type="ARBA" id="ARBA00001232"/>
    </source>
</evidence>